<evidence type="ECO:0000256" key="3">
    <source>
        <dbReference type="ARBA" id="ARBA00022679"/>
    </source>
</evidence>
<dbReference type="Pfam" id="PF26252">
    <property type="entry name" value="RdRP_helical"/>
    <property type="match status" value="1"/>
</dbReference>
<evidence type="ECO:0000256" key="2">
    <source>
        <dbReference type="ARBA" id="ARBA00022484"/>
    </source>
</evidence>
<dbReference type="EC" id="2.7.7.48" evidence="8"/>
<evidence type="ECO:0000256" key="9">
    <source>
        <dbReference type="SAM" id="MobiDB-lite"/>
    </source>
</evidence>
<feature type="region of interest" description="Disordered" evidence="9">
    <location>
        <begin position="81"/>
        <end position="176"/>
    </location>
</feature>
<dbReference type="InterPro" id="IPR007855">
    <property type="entry name" value="RDRP"/>
</dbReference>
<reference evidence="13 14" key="1">
    <citation type="journal article" date="2021" name="Commun. Biol.">
        <title>The genome of Shorea leprosula (Dipterocarpaceae) highlights the ecological relevance of drought in aseasonal tropical rainforests.</title>
        <authorList>
            <person name="Ng K.K.S."/>
            <person name="Kobayashi M.J."/>
            <person name="Fawcett J.A."/>
            <person name="Hatakeyama M."/>
            <person name="Paape T."/>
            <person name="Ng C.H."/>
            <person name="Ang C.C."/>
            <person name="Tnah L.H."/>
            <person name="Lee C.T."/>
            <person name="Nishiyama T."/>
            <person name="Sese J."/>
            <person name="O'Brien M.J."/>
            <person name="Copetti D."/>
            <person name="Mohd Noor M.I."/>
            <person name="Ong R.C."/>
            <person name="Putra M."/>
            <person name="Sireger I.Z."/>
            <person name="Indrioko S."/>
            <person name="Kosugi Y."/>
            <person name="Izuno A."/>
            <person name="Isagi Y."/>
            <person name="Lee S.L."/>
            <person name="Shimizu K.K."/>
        </authorList>
    </citation>
    <scope>NUCLEOTIDE SEQUENCE [LARGE SCALE GENOMIC DNA]</scope>
    <source>
        <strain evidence="13">214</strain>
    </source>
</reference>
<feature type="compositionally biased region" description="Polar residues" evidence="9">
    <location>
        <begin position="81"/>
        <end position="94"/>
    </location>
</feature>
<dbReference type="AlphaFoldDB" id="A0AAV5J729"/>
<evidence type="ECO:0000256" key="5">
    <source>
        <dbReference type="ARBA" id="ARBA00022884"/>
    </source>
</evidence>
<keyword evidence="4 8" id="KW-0548">Nucleotidyltransferase</keyword>
<dbReference type="Proteomes" id="UP001054252">
    <property type="component" value="Unassembled WGS sequence"/>
</dbReference>
<keyword evidence="14" id="KW-1185">Reference proteome</keyword>
<keyword evidence="3 8" id="KW-0808">Transferase</keyword>
<evidence type="ECO:0000259" key="12">
    <source>
        <dbReference type="Pfam" id="PF26253"/>
    </source>
</evidence>
<feature type="compositionally biased region" description="Polar residues" evidence="9">
    <location>
        <begin position="128"/>
        <end position="145"/>
    </location>
</feature>
<evidence type="ECO:0000256" key="7">
    <source>
        <dbReference type="ARBA" id="ARBA00048744"/>
    </source>
</evidence>
<organism evidence="13 14">
    <name type="scientific">Rubroshorea leprosula</name>
    <dbReference type="NCBI Taxonomy" id="152421"/>
    <lineage>
        <taxon>Eukaryota</taxon>
        <taxon>Viridiplantae</taxon>
        <taxon>Streptophyta</taxon>
        <taxon>Embryophyta</taxon>
        <taxon>Tracheophyta</taxon>
        <taxon>Spermatophyta</taxon>
        <taxon>Magnoliopsida</taxon>
        <taxon>eudicotyledons</taxon>
        <taxon>Gunneridae</taxon>
        <taxon>Pentapetalae</taxon>
        <taxon>rosids</taxon>
        <taxon>malvids</taxon>
        <taxon>Malvales</taxon>
        <taxon>Dipterocarpaceae</taxon>
        <taxon>Rubroshorea</taxon>
    </lineage>
</organism>
<comment type="catalytic activity">
    <reaction evidence="7 8">
        <text>RNA(n) + a ribonucleoside 5'-triphosphate = RNA(n+1) + diphosphate</text>
        <dbReference type="Rhea" id="RHEA:21248"/>
        <dbReference type="Rhea" id="RHEA-COMP:14527"/>
        <dbReference type="Rhea" id="RHEA-COMP:17342"/>
        <dbReference type="ChEBI" id="CHEBI:33019"/>
        <dbReference type="ChEBI" id="CHEBI:61557"/>
        <dbReference type="ChEBI" id="CHEBI:140395"/>
        <dbReference type="EC" id="2.7.7.48"/>
    </reaction>
</comment>
<evidence type="ECO:0000259" key="10">
    <source>
        <dbReference type="Pfam" id="PF05183"/>
    </source>
</evidence>
<keyword evidence="5 8" id="KW-0694">RNA-binding</keyword>
<dbReference type="GO" id="GO:0030422">
    <property type="term" value="P:siRNA processing"/>
    <property type="evidence" value="ECO:0007669"/>
    <property type="project" value="TreeGrafter"/>
</dbReference>
<evidence type="ECO:0000256" key="1">
    <source>
        <dbReference type="ARBA" id="ARBA00005762"/>
    </source>
</evidence>
<feature type="domain" description="RDRP C-terminal head" evidence="12">
    <location>
        <begin position="921"/>
        <end position="1045"/>
    </location>
</feature>
<dbReference type="PANTHER" id="PTHR23079:SF55">
    <property type="entry name" value="RNA-DIRECTED RNA POLYMERASE"/>
    <property type="match status" value="1"/>
</dbReference>
<comment type="function">
    <text evidence="8">Probably involved in the RNA silencing pathway and required for the generation of small interfering RNAs (siRNAs).</text>
</comment>
<evidence type="ECO:0000256" key="8">
    <source>
        <dbReference type="RuleBase" id="RU363098"/>
    </source>
</evidence>
<feature type="compositionally biased region" description="Low complexity" evidence="9">
    <location>
        <begin position="156"/>
        <end position="165"/>
    </location>
</feature>
<keyword evidence="6 8" id="KW-0943">RNA-mediated gene silencing</keyword>
<name>A0AAV5J729_9ROSI</name>
<protein>
    <recommendedName>
        <fullName evidence="8">RNA-dependent RNA polymerase</fullName>
        <ecNumber evidence="8">2.7.7.48</ecNumber>
    </recommendedName>
</protein>
<dbReference type="PANTHER" id="PTHR23079">
    <property type="entry name" value="RNA-DEPENDENT RNA POLYMERASE"/>
    <property type="match status" value="1"/>
</dbReference>
<comment type="caution">
    <text evidence="13">The sequence shown here is derived from an EMBL/GenBank/DDBJ whole genome shotgun (WGS) entry which is preliminary data.</text>
</comment>
<evidence type="ECO:0000313" key="14">
    <source>
        <dbReference type="Proteomes" id="UP001054252"/>
    </source>
</evidence>
<sequence>MNTGDSALLVPLPQSMERLIQQICLDQNQAPLELEARRKLASVPEPVGLSILNHIAQTKIKKTFTRFVIWKVDHYHLSNGGSLTNHPSPSSHSPVTKPVPLMDSQGGDDTPVQQQQRHYLPANPSPQSPFVSPRQQPSQNRSTGSRVYAPEEGTTSPVGGQQRGSPPSPPKVTSIAEREERFSPQLEALGELEFRKAFLILNYIGSNKLEDVTSADQIRSLKYLRMIDFEETVWNSLGRVNIPATDRCKSLDWESGKTHLYHCHVSVDGKYKFKGPYLDGTRTHLQRVLGDDNVLMVKFAEDDLDSKNFATKDYFPLYSRVESEGIPVGLRLYRFFVFKDGGKEAKKKDPTTSQVRCFFVRMQSGAFVDKNQDYVLSGKTVREARSIFMHVDTLPNLAKYMARFSLILSKTVKLEIDLAKVTVNKIDDIYCQDKDGNYVLDKEGKRCVHTDGTGFISKDLALKCPKNVNHGNCPNNENIEEKLLDIMQPDSHNMEPPLLIQFRLFNNGSAVKGTLLVNNQLPEKTIQIRRSMIKVQADAKSSTCTKNSLEVVSTSNQPRKASLSKNLIALLSCGGVPQEFFMGILQNALDDAKRIFSSKRAALKVALNCGWMDDLIAARMILSGIPLNESHLQDRLSMMSTEEKKSIKGGKLPLNDCYYLMGTADPTGILEPGEVSVILENGQISGEVLVYRNPGLHWGDTHKLKAKYIEELEDFVGNAKYAIFFPCKGPRSLTDEMAGGDLDGDRYFVSKNPQLLHYFKDSERWTPSSSTLNVNVSGKMPSELSDRELEVELFKLFLRIRFHPSFSAGVAAYSWMAIMDRFLSLQDNGFGEKAAMKKNMLRLINIYYDALDAPKRGEIEIEVPKELKADVFPHHMGKTDSFKSTSILGRIFDQVGSHREEESSKKEVQKLPCFEVYTPEVEAFKMKWNELYKQYREDMSNALQFNVERDQKQEAADLVISKYKQILYDAAEFEQSERPLKDIYDEALAIYNVVYDYVIECIEKDRATDDGDVGAAQSNNRDHVGKCAFVWKVAGPALCKFYATELGEKPICCVPSVLKELFS</sequence>
<evidence type="ECO:0000259" key="11">
    <source>
        <dbReference type="Pfam" id="PF26252"/>
    </source>
</evidence>
<evidence type="ECO:0000256" key="6">
    <source>
        <dbReference type="ARBA" id="ARBA00023158"/>
    </source>
</evidence>
<feature type="domain" description="RDRP helical" evidence="11">
    <location>
        <begin position="184"/>
        <end position="253"/>
    </location>
</feature>
<accession>A0AAV5J729</accession>
<feature type="domain" description="RDRP core" evidence="10">
    <location>
        <begin position="271"/>
        <end position="895"/>
    </location>
</feature>
<dbReference type="GO" id="GO:0031380">
    <property type="term" value="C:nuclear RNA-directed RNA polymerase complex"/>
    <property type="evidence" value="ECO:0007669"/>
    <property type="project" value="TreeGrafter"/>
</dbReference>
<dbReference type="InterPro" id="IPR058751">
    <property type="entry name" value="RDRP_helical"/>
</dbReference>
<proteinExistence type="inferred from homology"/>
<evidence type="ECO:0000256" key="4">
    <source>
        <dbReference type="ARBA" id="ARBA00022695"/>
    </source>
</evidence>
<dbReference type="InterPro" id="IPR057596">
    <property type="entry name" value="RDRP_core"/>
</dbReference>
<dbReference type="Pfam" id="PF05183">
    <property type="entry name" value="RdRP"/>
    <property type="match status" value="1"/>
</dbReference>
<dbReference type="GO" id="GO:0003968">
    <property type="term" value="F:RNA-directed RNA polymerase activity"/>
    <property type="evidence" value="ECO:0007669"/>
    <property type="project" value="UniProtKB-KW"/>
</dbReference>
<keyword evidence="2 8" id="KW-0696">RNA-directed RNA polymerase</keyword>
<dbReference type="InterPro" id="IPR058752">
    <property type="entry name" value="RDRP_C_head"/>
</dbReference>
<dbReference type="EMBL" id="BPVZ01000025">
    <property type="protein sequence ID" value="GKV06695.1"/>
    <property type="molecule type" value="Genomic_DNA"/>
</dbReference>
<dbReference type="GO" id="GO:0003723">
    <property type="term" value="F:RNA binding"/>
    <property type="evidence" value="ECO:0007669"/>
    <property type="project" value="UniProtKB-KW"/>
</dbReference>
<gene>
    <name evidence="13" type="ORF">SLEP1_g18553</name>
</gene>
<dbReference type="Pfam" id="PF26253">
    <property type="entry name" value="RdRP_head"/>
    <property type="match status" value="1"/>
</dbReference>
<comment type="similarity">
    <text evidence="1 8">Belongs to the RdRP family.</text>
</comment>
<evidence type="ECO:0000313" key="13">
    <source>
        <dbReference type="EMBL" id="GKV06695.1"/>
    </source>
</evidence>